<feature type="compositionally biased region" description="Polar residues" evidence="6">
    <location>
        <begin position="336"/>
        <end position="347"/>
    </location>
</feature>
<feature type="region of interest" description="Disordered" evidence="6">
    <location>
        <begin position="336"/>
        <end position="361"/>
    </location>
</feature>
<dbReference type="SMART" id="SM00409">
    <property type="entry name" value="IG"/>
    <property type="match status" value="1"/>
</dbReference>
<keyword evidence="5" id="KW-1015">Disulfide bond</keyword>
<dbReference type="GO" id="GO:0004888">
    <property type="term" value="F:transmembrane signaling receptor activity"/>
    <property type="evidence" value="ECO:0007669"/>
    <property type="project" value="TreeGrafter"/>
</dbReference>
<evidence type="ECO:0000256" key="6">
    <source>
        <dbReference type="SAM" id="MobiDB-lite"/>
    </source>
</evidence>
<evidence type="ECO:0000313" key="10">
    <source>
        <dbReference type="RefSeq" id="XP_023585038.1"/>
    </source>
</evidence>
<dbReference type="Proteomes" id="UP000248480">
    <property type="component" value="Unplaced"/>
</dbReference>
<gene>
    <name evidence="10" type="primary">LOC101357366</name>
</gene>
<dbReference type="Pfam" id="PF15330">
    <property type="entry name" value="SIT"/>
    <property type="match status" value="1"/>
</dbReference>
<dbReference type="InterPro" id="IPR036179">
    <property type="entry name" value="Ig-like_dom_sf"/>
</dbReference>
<feature type="transmembrane region" description="Helical" evidence="7">
    <location>
        <begin position="237"/>
        <end position="260"/>
    </location>
</feature>
<dbReference type="InterPro" id="IPR003599">
    <property type="entry name" value="Ig_sub"/>
</dbReference>
<evidence type="ECO:0000256" key="3">
    <source>
        <dbReference type="ARBA" id="ARBA00022729"/>
    </source>
</evidence>
<dbReference type="AlphaFoldDB" id="A0A2Y9R0B3"/>
<evidence type="ECO:0000256" key="7">
    <source>
        <dbReference type="SAM" id="Phobius"/>
    </source>
</evidence>
<evidence type="ECO:0000256" key="1">
    <source>
        <dbReference type="ARBA" id="ARBA00004370"/>
    </source>
</evidence>
<evidence type="ECO:0000259" key="8">
    <source>
        <dbReference type="PROSITE" id="PS50835"/>
    </source>
</evidence>
<keyword evidence="9" id="KW-1185">Reference proteome</keyword>
<proteinExistence type="predicted"/>
<evidence type="ECO:0000256" key="5">
    <source>
        <dbReference type="ARBA" id="ARBA00023157"/>
    </source>
</evidence>
<dbReference type="Gene3D" id="2.60.40.10">
    <property type="entry name" value="Immunoglobulins"/>
    <property type="match status" value="1"/>
</dbReference>
<reference evidence="10" key="1">
    <citation type="submission" date="2025-08" db="UniProtKB">
        <authorList>
            <consortium name="RefSeq"/>
        </authorList>
    </citation>
    <scope>IDENTIFICATION</scope>
</reference>
<keyword evidence="3" id="KW-0732">Signal</keyword>
<keyword evidence="2 7" id="KW-0812">Transmembrane</keyword>
<dbReference type="RefSeq" id="XP_023585038.1">
    <property type="nucleotide sequence ID" value="XM_023729270.1"/>
</dbReference>
<dbReference type="PANTHER" id="PTHR11860">
    <property type="entry name" value="POLYMERIC-IMMUNOGLOBULIN RECEPTOR"/>
    <property type="match status" value="1"/>
</dbReference>
<evidence type="ECO:0000256" key="2">
    <source>
        <dbReference type="ARBA" id="ARBA00022692"/>
    </source>
</evidence>
<dbReference type="InterPro" id="IPR050671">
    <property type="entry name" value="CD300_family_receptors"/>
</dbReference>
<dbReference type="SUPFAM" id="SSF48726">
    <property type="entry name" value="Immunoglobulin"/>
    <property type="match status" value="1"/>
</dbReference>
<dbReference type="CDD" id="cd05716">
    <property type="entry name" value="IgV_pIgR_like"/>
    <property type="match status" value="1"/>
</dbReference>
<dbReference type="FunFam" id="2.60.40.10:FF:000370">
    <property type="entry name" value="CMRF35-like molecule 1"/>
    <property type="match status" value="1"/>
</dbReference>
<dbReference type="Pfam" id="PF07686">
    <property type="entry name" value="V-set"/>
    <property type="match status" value="1"/>
</dbReference>
<comment type="subcellular location">
    <subcellularLocation>
        <location evidence="1">Membrane</location>
    </subcellularLocation>
</comment>
<evidence type="ECO:0000313" key="9">
    <source>
        <dbReference type="Proteomes" id="UP000248480"/>
    </source>
</evidence>
<dbReference type="GeneID" id="101357366"/>
<dbReference type="InterPro" id="IPR007110">
    <property type="entry name" value="Ig-like_dom"/>
</dbReference>
<keyword evidence="4 7" id="KW-0472">Membrane</keyword>
<dbReference type="InterPro" id="IPR013783">
    <property type="entry name" value="Ig-like_fold"/>
</dbReference>
<dbReference type="InterPro" id="IPR013106">
    <property type="entry name" value="Ig_V-set"/>
</dbReference>
<feature type="domain" description="Ig-like" evidence="8">
    <location>
        <begin position="80"/>
        <end position="192"/>
    </location>
</feature>
<name>A0A2Y9R0B3_TRIMA</name>
<keyword evidence="7" id="KW-1133">Transmembrane helix</keyword>
<dbReference type="GO" id="GO:0005886">
    <property type="term" value="C:plasma membrane"/>
    <property type="evidence" value="ECO:0007669"/>
    <property type="project" value="TreeGrafter"/>
</dbReference>
<dbReference type="PANTHER" id="PTHR11860:SF87">
    <property type="entry name" value="CMRF35-LIKE MOLECULE 8"/>
    <property type="match status" value="1"/>
</dbReference>
<sequence>MWERVNKAACEYALGGRKQCFGAKKSRSVSWKFGPPFLGRAETWCPAGAQAILGDACLQEMTQWDRAVWLPSALLLLWVPGCVTLSGPSTVTGVVGESLSVQCCYEEQFKENDKYWCREQLAPIGPCDKIVETSGSEREKTKGRVSIRDHPAQLSFTVTVKNLTVKDGGQYWCGISKRWWKDGVYSRDPTFQVVISVFPATTEGLPVLSMALATASTTHSPSSQENSNQSQSPGLSLLLSLLVVLLLLLVASLLVVWGMVRKRIKSAENAELSRNPSQSQLQPFEPSESCYVNLELQTCPSGKAPEPRPDMEVEYSTVAFPRAKLHHNSGTFVHHSQYSEITSTSPRRPQEETEYSVIKKT</sequence>
<protein>
    <submittedName>
        <fullName evidence="10">CMRF35-like molecule 8 isoform X2</fullName>
    </submittedName>
</protein>
<evidence type="ECO:0000256" key="4">
    <source>
        <dbReference type="ARBA" id="ARBA00023136"/>
    </source>
</evidence>
<accession>A0A2Y9R0B3</accession>
<organism evidence="9 10">
    <name type="scientific">Trichechus manatus latirostris</name>
    <name type="common">Florida manatee</name>
    <dbReference type="NCBI Taxonomy" id="127582"/>
    <lineage>
        <taxon>Eukaryota</taxon>
        <taxon>Metazoa</taxon>
        <taxon>Chordata</taxon>
        <taxon>Craniata</taxon>
        <taxon>Vertebrata</taxon>
        <taxon>Euteleostomi</taxon>
        <taxon>Mammalia</taxon>
        <taxon>Eutheria</taxon>
        <taxon>Afrotheria</taxon>
        <taxon>Sirenia</taxon>
        <taxon>Trichechidae</taxon>
        <taxon>Trichechus</taxon>
    </lineage>
</organism>
<dbReference type="PROSITE" id="PS50835">
    <property type="entry name" value="IG_LIKE"/>
    <property type="match status" value="1"/>
</dbReference>